<evidence type="ECO:0000256" key="4">
    <source>
        <dbReference type="ARBA" id="ARBA00023140"/>
    </source>
</evidence>
<name>A0A0L7L7I1_OPEBR</name>
<accession>A0A0L7L7I1</accession>
<keyword evidence="7" id="KW-1185">Reference proteome</keyword>
<evidence type="ECO:0000256" key="2">
    <source>
        <dbReference type="ARBA" id="ARBA00006432"/>
    </source>
</evidence>
<dbReference type="GO" id="GO:0004467">
    <property type="term" value="F:long-chain fatty acid-CoA ligase activity"/>
    <property type="evidence" value="ECO:0007669"/>
    <property type="project" value="TreeGrafter"/>
</dbReference>
<dbReference type="InterPro" id="IPR020845">
    <property type="entry name" value="AMP-binding_CS"/>
</dbReference>
<dbReference type="PANTHER" id="PTHR24096:SF149">
    <property type="entry name" value="AMP-BINDING DOMAIN-CONTAINING PROTEIN-RELATED"/>
    <property type="match status" value="1"/>
</dbReference>
<dbReference type="GO" id="GO:0046949">
    <property type="term" value="P:fatty-acyl-CoA biosynthetic process"/>
    <property type="evidence" value="ECO:0007669"/>
    <property type="project" value="TreeGrafter"/>
</dbReference>
<dbReference type="STRING" id="104452.A0A0L7L7I1"/>
<dbReference type="Gene3D" id="3.40.50.980">
    <property type="match status" value="2"/>
</dbReference>
<dbReference type="InterPro" id="IPR000873">
    <property type="entry name" value="AMP-dep_synth/lig_dom"/>
</dbReference>
<sequence>MQVRACENKFASFCRYYRMLDKTYMIRLHATSLKLKAALKYNISPEKCHIGHLVLQGLLDRPNSLNQIDAATDGRETNISVARRSCRLASAMQKCGLRAGDCVVLMGYNHLDLVIPFYACHFNGYSVCNIDPSCAPVDLQVLFPNINPKLVFCQKSCEDKVKEAFMVNNLKGEIVFFDDKDTDLEAFIRQYKGTETNFRPAEFDHSKTNAWLMLTSGTTGLPKVVVVPYDTLLNAICCWFEPFTDKFEIVLTISSIQWMSGGIYFIGGPLRCYTRLQSSLPLTPQSIVAYINKYKPNTTTWTPCLLGQFLGAAENGSCDLSSFKTIGIGGASIEKPLLHRVKKICQAYLYLVYSMTELMVPVFDFDEDTPEKSSGYPKDKYQFKIAPLQMEEVIKRHPGVDDACVVGIPDTSTMEIPIAAIQRRKGHKVDPQEIFRLLKDVLPEQNQIHGGIFFVDSFPMTPSGKVNRAKVRDQALTSPRILPK</sequence>
<dbReference type="EMBL" id="JTDY01002492">
    <property type="protein sequence ID" value="KOB71299.1"/>
    <property type="molecule type" value="Genomic_DNA"/>
</dbReference>
<keyword evidence="3" id="KW-0436">Ligase</keyword>
<evidence type="ECO:0000313" key="6">
    <source>
        <dbReference type="EMBL" id="KOB71299.1"/>
    </source>
</evidence>
<dbReference type="InterPro" id="IPR045851">
    <property type="entry name" value="AMP-bd_C_sf"/>
</dbReference>
<evidence type="ECO:0000313" key="7">
    <source>
        <dbReference type="Proteomes" id="UP000037510"/>
    </source>
</evidence>
<dbReference type="GO" id="GO:0005777">
    <property type="term" value="C:peroxisome"/>
    <property type="evidence" value="ECO:0007669"/>
    <property type="project" value="UniProtKB-SubCell"/>
</dbReference>
<dbReference type="PROSITE" id="PS00455">
    <property type="entry name" value="AMP_BINDING"/>
    <property type="match status" value="1"/>
</dbReference>
<comment type="similarity">
    <text evidence="2">Belongs to the ATP-dependent AMP-binding enzyme family.</text>
</comment>
<dbReference type="Gene3D" id="3.30.300.30">
    <property type="match status" value="1"/>
</dbReference>
<reference evidence="6 7" key="1">
    <citation type="journal article" date="2015" name="Genome Biol. Evol.">
        <title>The genome of winter moth (Operophtera brumata) provides a genomic perspective on sexual dimorphism and phenology.</title>
        <authorList>
            <person name="Derks M.F."/>
            <person name="Smit S."/>
            <person name="Salis L."/>
            <person name="Schijlen E."/>
            <person name="Bossers A."/>
            <person name="Mateman C."/>
            <person name="Pijl A.S."/>
            <person name="de Ridder D."/>
            <person name="Groenen M.A."/>
            <person name="Visser M.E."/>
            <person name="Megens H.J."/>
        </authorList>
    </citation>
    <scope>NUCLEOTIDE SEQUENCE [LARGE SCALE GENOMIC DNA]</scope>
    <source>
        <strain evidence="6">WM2013NL</strain>
        <tissue evidence="6">Head and thorax</tissue>
    </source>
</reference>
<comment type="subcellular location">
    <subcellularLocation>
        <location evidence="1">Peroxisome</location>
    </subcellularLocation>
</comment>
<keyword evidence="4" id="KW-0576">Peroxisome</keyword>
<evidence type="ECO:0000259" key="5">
    <source>
        <dbReference type="Pfam" id="PF00501"/>
    </source>
</evidence>
<dbReference type="PANTHER" id="PTHR24096">
    <property type="entry name" value="LONG-CHAIN-FATTY-ACID--COA LIGASE"/>
    <property type="match status" value="1"/>
</dbReference>
<protein>
    <submittedName>
        <fullName evidence="6">Luciferase</fullName>
    </submittedName>
</protein>
<dbReference type="Proteomes" id="UP000037510">
    <property type="component" value="Unassembled WGS sequence"/>
</dbReference>
<proteinExistence type="inferred from homology"/>
<comment type="caution">
    <text evidence="6">The sequence shown here is derived from an EMBL/GenBank/DDBJ whole genome shotgun (WGS) entry which is preliminary data.</text>
</comment>
<feature type="domain" description="AMP-dependent synthetase/ligase" evidence="5">
    <location>
        <begin position="81"/>
        <end position="399"/>
    </location>
</feature>
<organism evidence="6 7">
    <name type="scientific">Operophtera brumata</name>
    <name type="common">Winter moth</name>
    <name type="synonym">Phalaena brumata</name>
    <dbReference type="NCBI Taxonomy" id="104452"/>
    <lineage>
        <taxon>Eukaryota</taxon>
        <taxon>Metazoa</taxon>
        <taxon>Ecdysozoa</taxon>
        <taxon>Arthropoda</taxon>
        <taxon>Hexapoda</taxon>
        <taxon>Insecta</taxon>
        <taxon>Pterygota</taxon>
        <taxon>Neoptera</taxon>
        <taxon>Endopterygota</taxon>
        <taxon>Lepidoptera</taxon>
        <taxon>Glossata</taxon>
        <taxon>Ditrysia</taxon>
        <taxon>Geometroidea</taxon>
        <taxon>Geometridae</taxon>
        <taxon>Larentiinae</taxon>
        <taxon>Operophtera</taxon>
    </lineage>
</organism>
<dbReference type="SUPFAM" id="SSF56801">
    <property type="entry name" value="Acetyl-CoA synthetase-like"/>
    <property type="match status" value="1"/>
</dbReference>
<evidence type="ECO:0000256" key="1">
    <source>
        <dbReference type="ARBA" id="ARBA00004275"/>
    </source>
</evidence>
<dbReference type="AlphaFoldDB" id="A0A0L7L7I1"/>
<evidence type="ECO:0000256" key="3">
    <source>
        <dbReference type="ARBA" id="ARBA00022598"/>
    </source>
</evidence>
<dbReference type="Pfam" id="PF00501">
    <property type="entry name" value="AMP-binding"/>
    <property type="match status" value="1"/>
</dbReference>
<gene>
    <name evidence="6" type="ORF">OBRU01_06277</name>
</gene>